<comment type="caution">
    <text evidence="5">The sequence shown here is derived from an EMBL/GenBank/DDBJ whole genome shotgun (WGS) entry which is preliminary data.</text>
</comment>
<dbReference type="GO" id="GO:0017025">
    <property type="term" value="F:TBP-class protein binding"/>
    <property type="evidence" value="ECO:0007669"/>
    <property type="project" value="InterPro"/>
</dbReference>
<dbReference type="Gene3D" id="1.10.472.10">
    <property type="entry name" value="Cyclin-like"/>
    <property type="match status" value="1"/>
</dbReference>
<dbReference type="GO" id="GO:0070897">
    <property type="term" value="P:transcription preinitiation complex assembly"/>
    <property type="evidence" value="ECO:0007669"/>
    <property type="project" value="InterPro"/>
</dbReference>
<evidence type="ECO:0000256" key="2">
    <source>
        <dbReference type="ARBA" id="ARBA00023163"/>
    </source>
</evidence>
<accession>A0A1Y1UQ38</accession>
<proteinExistence type="predicted"/>
<feature type="domain" description="Transcription factor TFIIB cyclin-like" evidence="4">
    <location>
        <begin position="119"/>
        <end position="193"/>
    </location>
</feature>
<evidence type="ECO:0000313" key="6">
    <source>
        <dbReference type="Proteomes" id="UP000193218"/>
    </source>
</evidence>
<evidence type="ECO:0000256" key="3">
    <source>
        <dbReference type="SAM" id="MobiDB-lite"/>
    </source>
</evidence>
<dbReference type="GO" id="GO:0016251">
    <property type="term" value="F:RNA polymerase II general transcription initiation factor activity"/>
    <property type="evidence" value="ECO:0007669"/>
    <property type="project" value="TreeGrafter"/>
</dbReference>
<dbReference type="RefSeq" id="XP_021873118.1">
    <property type="nucleotide sequence ID" value="XM_022012477.1"/>
</dbReference>
<dbReference type="InterPro" id="IPR000812">
    <property type="entry name" value="TFIIB"/>
</dbReference>
<evidence type="ECO:0000313" key="5">
    <source>
        <dbReference type="EMBL" id="ORX39255.1"/>
    </source>
</evidence>
<dbReference type="InParanoid" id="A0A1Y1UQ38"/>
<dbReference type="Pfam" id="PF00382">
    <property type="entry name" value="TFIIB"/>
    <property type="match status" value="2"/>
</dbReference>
<keyword evidence="6" id="KW-1185">Reference proteome</keyword>
<feature type="region of interest" description="Disordered" evidence="3">
    <location>
        <begin position="1"/>
        <end position="20"/>
    </location>
</feature>
<dbReference type="InterPro" id="IPR036915">
    <property type="entry name" value="Cyclin-like_sf"/>
</dbReference>
<evidence type="ECO:0000259" key="4">
    <source>
        <dbReference type="Pfam" id="PF00382"/>
    </source>
</evidence>
<keyword evidence="2" id="KW-0804">Transcription</keyword>
<name>A0A1Y1UQ38_9TREE</name>
<dbReference type="EMBL" id="NBSH01000003">
    <property type="protein sequence ID" value="ORX39255.1"/>
    <property type="molecule type" value="Genomic_DNA"/>
</dbReference>
<dbReference type="PRINTS" id="PR00685">
    <property type="entry name" value="TIFACTORIIB"/>
</dbReference>
<dbReference type="InterPro" id="IPR013150">
    <property type="entry name" value="TFIIB_cyclin"/>
</dbReference>
<dbReference type="FunCoup" id="A0A1Y1UQ38">
    <property type="interactions" value="534"/>
</dbReference>
<feature type="domain" description="Transcription factor TFIIB cyclin-like" evidence="4">
    <location>
        <begin position="224"/>
        <end position="301"/>
    </location>
</feature>
<dbReference type="SUPFAM" id="SSF47954">
    <property type="entry name" value="Cyclin-like"/>
    <property type="match status" value="2"/>
</dbReference>
<reference evidence="5 6" key="1">
    <citation type="submission" date="2017-03" db="EMBL/GenBank/DDBJ databases">
        <title>Widespread Adenine N6-methylation of Active Genes in Fungi.</title>
        <authorList>
            <consortium name="DOE Joint Genome Institute"/>
            <person name="Mondo S.J."/>
            <person name="Dannebaum R.O."/>
            <person name="Kuo R.C."/>
            <person name="Louie K.B."/>
            <person name="Bewick A.J."/>
            <person name="Labutti K."/>
            <person name="Haridas S."/>
            <person name="Kuo A."/>
            <person name="Salamov A."/>
            <person name="Ahrendt S.R."/>
            <person name="Lau R."/>
            <person name="Bowen B.P."/>
            <person name="Lipzen A."/>
            <person name="Sullivan W."/>
            <person name="Andreopoulos W.B."/>
            <person name="Clum A."/>
            <person name="Lindquist E."/>
            <person name="Daum C."/>
            <person name="Northen T.R."/>
            <person name="Ramamoorthy G."/>
            <person name="Schmitz R.J."/>
            <person name="Gryganskyi A."/>
            <person name="Culley D."/>
            <person name="Magnuson J."/>
            <person name="James T.Y."/>
            <person name="O'Malley M.A."/>
            <person name="Stajich J.E."/>
            <person name="Spatafora J.W."/>
            <person name="Visel A."/>
            <person name="Grigoriev I.V."/>
        </authorList>
    </citation>
    <scope>NUCLEOTIDE SEQUENCE [LARGE SCALE GENOMIC DNA]</scope>
    <source>
        <strain evidence="5 6">NRRL Y-17943</strain>
    </source>
</reference>
<dbReference type="GO" id="GO:0005634">
    <property type="term" value="C:nucleus"/>
    <property type="evidence" value="ECO:0007669"/>
    <property type="project" value="TreeGrafter"/>
</dbReference>
<gene>
    <name evidence="5" type="ORF">BD324DRAFT_321023</name>
</gene>
<dbReference type="STRING" id="4999.A0A1Y1UQ38"/>
<dbReference type="GO" id="GO:0006367">
    <property type="term" value="P:transcription initiation at RNA polymerase II promoter"/>
    <property type="evidence" value="ECO:0007669"/>
    <property type="project" value="TreeGrafter"/>
</dbReference>
<dbReference type="Proteomes" id="UP000193218">
    <property type="component" value="Unassembled WGS sequence"/>
</dbReference>
<dbReference type="Gene3D" id="1.10.472.170">
    <property type="match status" value="1"/>
</dbReference>
<sequence length="354" mass="38330">MIAASAGPRPPVPKYGQAIPPNLNVRQLCPNCRTDPPNIVEEYSKDTRSEWRTFAGDEGGDDPSRVGDAGNALLGNLLETSISSHDGRTGMARDLQRAQARVAAQSNGSTSAVAMQAIFGRIAEMCDHMSLPRNVISRAQHVYKIADDNKLIRGPRNEMAFIAASIIIAGRNVGAERSFPEVCKVTRVGKKDLFHAVNVVKRVVTKEVAATNGQGVAGLSSTEKSAEGLLTRFINYLDLGNVIHNASKYIVGQAAAKAKIDGRNPVSIAAGVLYFTCVLFERSTTAKEIAEVAEITDGTIKLICKLVCDKLDDVIKPEWVSRDSRSRRILCADALFPSSCRRWNTLTDTPILLP</sequence>
<dbReference type="OrthoDB" id="25790at2759"/>
<evidence type="ECO:0000256" key="1">
    <source>
        <dbReference type="ARBA" id="ARBA00023015"/>
    </source>
</evidence>
<organism evidence="5 6">
    <name type="scientific">Kockovaella imperatae</name>
    <dbReference type="NCBI Taxonomy" id="4999"/>
    <lineage>
        <taxon>Eukaryota</taxon>
        <taxon>Fungi</taxon>
        <taxon>Dikarya</taxon>
        <taxon>Basidiomycota</taxon>
        <taxon>Agaricomycotina</taxon>
        <taxon>Tremellomycetes</taxon>
        <taxon>Tremellales</taxon>
        <taxon>Cuniculitremaceae</taxon>
        <taxon>Kockovaella</taxon>
    </lineage>
</organism>
<dbReference type="GeneID" id="33554285"/>
<dbReference type="PANTHER" id="PTHR11618:SF13">
    <property type="entry name" value="TRANSCRIPTION INITIATION FACTOR IIB"/>
    <property type="match status" value="1"/>
</dbReference>
<keyword evidence="1" id="KW-0805">Transcription regulation</keyword>
<dbReference type="GO" id="GO:0097550">
    <property type="term" value="C:transcription preinitiation complex"/>
    <property type="evidence" value="ECO:0007669"/>
    <property type="project" value="TreeGrafter"/>
</dbReference>
<protein>
    <recommendedName>
        <fullName evidence="4">Transcription factor TFIIB cyclin-like domain-containing protein</fullName>
    </recommendedName>
</protein>
<dbReference type="PANTHER" id="PTHR11618">
    <property type="entry name" value="TRANSCRIPTION INITIATION FACTOR IIB-RELATED"/>
    <property type="match status" value="1"/>
</dbReference>
<dbReference type="AlphaFoldDB" id="A0A1Y1UQ38"/>